<sequence>MTSFDADRLIFRSEKKLSKKRGVGYKRNARGDAKFWSPYANNDITHILQSLSQSDCVMCEEWTERGRFGLIYFQATKTNSGMPACSECGENGLVYLFQATKPLFGFASFLSVIQSVY</sequence>
<evidence type="ECO:0000313" key="2">
    <source>
        <dbReference type="Proteomes" id="UP000811609"/>
    </source>
</evidence>
<proteinExistence type="predicted"/>
<comment type="caution">
    <text evidence="1">The sequence shown here is derived from an EMBL/GenBank/DDBJ whole genome shotgun (WGS) entry which is preliminary data.</text>
</comment>
<organism evidence="1 2">
    <name type="scientific">Carya illinoinensis</name>
    <name type="common">Pecan</name>
    <dbReference type="NCBI Taxonomy" id="32201"/>
    <lineage>
        <taxon>Eukaryota</taxon>
        <taxon>Viridiplantae</taxon>
        <taxon>Streptophyta</taxon>
        <taxon>Embryophyta</taxon>
        <taxon>Tracheophyta</taxon>
        <taxon>Spermatophyta</taxon>
        <taxon>Magnoliopsida</taxon>
        <taxon>eudicotyledons</taxon>
        <taxon>Gunneridae</taxon>
        <taxon>Pentapetalae</taxon>
        <taxon>rosids</taxon>
        <taxon>fabids</taxon>
        <taxon>Fagales</taxon>
        <taxon>Juglandaceae</taxon>
        <taxon>Carya</taxon>
    </lineage>
</organism>
<dbReference type="EMBL" id="CM031816">
    <property type="protein sequence ID" value="KAG6645226.1"/>
    <property type="molecule type" value="Genomic_DNA"/>
</dbReference>
<name>A0A8T1PLR0_CARIL</name>
<accession>A0A8T1PLR0</accession>
<dbReference type="Proteomes" id="UP000811609">
    <property type="component" value="Chromosome 8"/>
</dbReference>
<protein>
    <submittedName>
        <fullName evidence="1">Uncharacterized protein</fullName>
    </submittedName>
</protein>
<evidence type="ECO:0000313" key="1">
    <source>
        <dbReference type="EMBL" id="KAG6645226.1"/>
    </source>
</evidence>
<keyword evidence="2" id="KW-1185">Reference proteome</keyword>
<reference evidence="1" key="1">
    <citation type="submission" date="2020-12" db="EMBL/GenBank/DDBJ databases">
        <title>WGS assembly of Carya illinoinensis cv. Pawnee.</title>
        <authorList>
            <person name="Platts A."/>
            <person name="Shu S."/>
            <person name="Wright S."/>
            <person name="Barry K."/>
            <person name="Edger P."/>
            <person name="Pires J.C."/>
            <person name="Schmutz J."/>
        </authorList>
    </citation>
    <scope>NUCLEOTIDE SEQUENCE</scope>
    <source>
        <tissue evidence="1">Leaf</tissue>
    </source>
</reference>
<dbReference type="AlphaFoldDB" id="A0A8T1PLR0"/>
<gene>
    <name evidence="1" type="ORF">CIPAW_08G108000</name>
</gene>